<gene>
    <name evidence="1" type="ORF">EGW08_000224</name>
</gene>
<comment type="caution">
    <text evidence="1">The sequence shown here is derived from an EMBL/GenBank/DDBJ whole genome shotgun (WGS) entry which is preliminary data.</text>
</comment>
<protein>
    <submittedName>
        <fullName evidence="1">Uncharacterized protein</fullName>
    </submittedName>
</protein>
<dbReference type="AlphaFoldDB" id="A0A433UDT1"/>
<accession>A0A433UDT1</accession>
<evidence type="ECO:0000313" key="2">
    <source>
        <dbReference type="Proteomes" id="UP000271974"/>
    </source>
</evidence>
<organism evidence="1 2">
    <name type="scientific">Elysia chlorotica</name>
    <name type="common">Eastern emerald elysia</name>
    <name type="synonym">Sea slug</name>
    <dbReference type="NCBI Taxonomy" id="188477"/>
    <lineage>
        <taxon>Eukaryota</taxon>
        <taxon>Metazoa</taxon>
        <taxon>Spiralia</taxon>
        <taxon>Lophotrochozoa</taxon>
        <taxon>Mollusca</taxon>
        <taxon>Gastropoda</taxon>
        <taxon>Heterobranchia</taxon>
        <taxon>Euthyneura</taxon>
        <taxon>Panpulmonata</taxon>
        <taxon>Sacoglossa</taxon>
        <taxon>Placobranchoidea</taxon>
        <taxon>Plakobranchidae</taxon>
        <taxon>Elysia</taxon>
    </lineage>
</organism>
<keyword evidence="2" id="KW-1185">Reference proteome</keyword>
<sequence length="102" mass="11920">MSHKILLLTNFSLCLPINNPSVYKKLFKDSSDELSWLLRVHSQHYSGYIADRPQDYRLTISFAAPHKIVQVLQTCVNLSYEFVHRPTSRGRNQTTFFNDRGF</sequence>
<reference evidence="1 2" key="1">
    <citation type="submission" date="2019-01" db="EMBL/GenBank/DDBJ databases">
        <title>A draft genome assembly of the solar-powered sea slug Elysia chlorotica.</title>
        <authorList>
            <person name="Cai H."/>
            <person name="Li Q."/>
            <person name="Fang X."/>
            <person name="Li J."/>
            <person name="Curtis N.E."/>
            <person name="Altenburger A."/>
            <person name="Shibata T."/>
            <person name="Feng M."/>
            <person name="Maeda T."/>
            <person name="Schwartz J.A."/>
            <person name="Shigenobu S."/>
            <person name="Lundholm N."/>
            <person name="Nishiyama T."/>
            <person name="Yang H."/>
            <person name="Hasebe M."/>
            <person name="Li S."/>
            <person name="Pierce S.K."/>
            <person name="Wang J."/>
        </authorList>
    </citation>
    <scope>NUCLEOTIDE SEQUENCE [LARGE SCALE GENOMIC DNA]</scope>
    <source>
        <strain evidence="1">EC2010</strain>
        <tissue evidence="1">Whole organism of an adult</tissue>
    </source>
</reference>
<dbReference type="Proteomes" id="UP000271974">
    <property type="component" value="Unassembled WGS sequence"/>
</dbReference>
<name>A0A433UDT1_ELYCH</name>
<proteinExistence type="predicted"/>
<evidence type="ECO:0000313" key="1">
    <source>
        <dbReference type="EMBL" id="RUS92011.1"/>
    </source>
</evidence>
<dbReference type="EMBL" id="RQTK01000003">
    <property type="protein sequence ID" value="RUS92011.1"/>
    <property type="molecule type" value="Genomic_DNA"/>
</dbReference>